<feature type="compositionally biased region" description="Basic and acidic residues" evidence="9">
    <location>
        <begin position="904"/>
        <end position="915"/>
    </location>
</feature>
<evidence type="ECO:0000256" key="1">
    <source>
        <dbReference type="ARBA" id="ARBA00008278"/>
    </source>
</evidence>
<feature type="compositionally biased region" description="Polar residues" evidence="9">
    <location>
        <begin position="7110"/>
        <end position="7122"/>
    </location>
</feature>
<feature type="compositionally biased region" description="Pro residues" evidence="9">
    <location>
        <begin position="1701"/>
        <end position="1711"/>
    </location>
</feature>
<feature type="region of interest" description="Disordered" evidence="9">
    <location>
        <begin position="5901"/>
        <end position="5922"/>
    </location>
</feature>
<feature type="compositionally biased region" description="Basic and acidic residues" evidence="9">
    <location>
        <begin position="1131"/>
        <end position="1150"/>
    </location>
</feature>
<dbReference type="PROSITE" id="PS01358">
    <property type="entry name" value="ZF_RANBP2_1"/>
    <property type="match status" value="1"/>
</dbReference>
<dbReference type="Gene3D" id="6.10.140.1100">
    <property type="match status" value="1"/>
</dbReference>
<feature type="region of interest" description="Disordered" evidence="9">
    <location>
        <begin position="6701"/>
        <end position="6733"/>
    </location>
</feature>
<reference evidence="12 13" key="1">
    <citation type="journal article" date="2022" name="Nat. Ecol. Evol.">
        <title>A masculinizing supergene underlies an exaggerated male reproductive morph in a spider.</title>
        <authorList>
            <person name="Hendrickx F."/>
            <person name="De Corte Z."/>
            <person name="Sonet G."/>
            <person name="Van Belleghem S.M."/>
            <person name="Kostlbacher S."/>
            <person name="Vangestel C."/>
        </authorList>
    </citation>
    <scope>NUCLEOTIDE SEQUENCE [LARGE SCALE GENOMIC DNA]</scope>
    <source>
        <strain evidence="12">W744_W776</strain>
    </source>
</reference>
<evidence type="ECO:0000256" key="6">
    <source>
        <dbReference type="ARBA" id="ARBA00022786"/>
    </source>
</evidence>
<feature type="compositionally biased region" description="Basic and acidic residues" evidence="9">
    <location>
        <begin position="872"/>
        <end position="886"/>
    </location>
</feature>
<dbReference type="SUPFAM" id="SSF57850">
    <property type="entry name" value="RING/U-box"/>
    <property type="match status" value="2"/>
</dbReference>
<feature type="compositionally biased region" description="Basic and acidic residues" evidence="9">
    <location>
        <begin position="405"/>
        <end position="416"/>
    </location>
</feature>
<feature type="compositionally biased region" description="Basic and acidic residues" evidence="9">
    <location>
        <begin position="6471"/>
        <end position="6495"/>
    </location>
</feature>
<keyword evidence="5 8" id="KW-0863">Zinc-finger</keyword>
<feature type="region of interest" description="Disordered" evidence="9">
    <location>
        <begin position="1682"/>
        <end position="1738"/>
    </location>
</feature>
<evidence type="ECO:0000256" key="2">
    <source>
        <dbReference type="ARBA" id="ARBA00022679"/>
    </source>
</evidence>
<evidence type="ECO:0000259" key="10">
    <source>
        <dbReference type="PROSITE" id="PS50089"/>
    </source>
</evidence>
<evidence type="ECO:0000256" key="7">
    <source>
        <dbReference type="ARBA" id="ARBA00022833"/>
    </source>
</evidence>
<dbReference type="InterPro" id="IPR002867">
    <property type="entry name" value="IBR_dom"/>
</dbReference>
<accession>A0AAV6VJX3</accession>
<dbReference type="InterPro" id="IPR047540">
    <property type="entry name" value="BRcat_RBR_RNF31-like"/>
</dbReference>
<feature type="region of interest" description="Disordered" evidence="9">
    <location>
        <begin position="6582"/>
        <end position="6640"/>
    </location>
</feature>
<dbReference type="Pfam" id="PF22191">
    <property type="entry name" value="IBR_1"/>
    <property type="match status" value="1"/>
</dbReference>
<feature type="compositionally biased region" description="Basic and acidic residues" evidence="9">
    <location>
        <begin position="5906"/>
        <end position="5916"/>
    </location>
</feature>
<dbReference type="EMBL" id="JAFNEN010000069">
    <property type="protein sequence ID" value="KAG8196446.1"/>
    <property type="molecule type" value="Genomic_DNA"/>
</dbReference>
<feature type="compositionally biased region" description="Basic and acidic residues" evidence="9">
    <location>
        <begin position="7195"/>
        <end position="7212"/>
    </location>
</feature>
<feature type="region of interest" description="Disordered" evidence="9">
    <location>
        <begin position="3016"/>
        <end position="3040"/>
    </location>
</feature>
<organism evidence="12 13">
    <name type="scientific">Oedothorax gibbosus</name>
    <dbReference type="NCBI Taxonomy" id="931172"/>
    <lineage>
        <taxon>Eukaryota</taxon>
        <taxon>Metazoa</taxon>
        <taxon>Ecdysozoa</taxon>
        <taxon>Arthropoda</taxon>
        <taxon>Chelicerata</taxon>
        <taxon>Arachnida</taxon>
        <taxon>Araneae</taxon>
        <taxon>Araneomorphae</taxon>
        <taxon>Entelegynae</taxon>
        <taxon>Araneoidea</taxon>
        <taxon>Linyphiidae</taxon>
        <taxon>Erigoninae</taxon>
        <taxon>Oedothorax</taxon>
    </lineage>
</organism>
<dbReference type="GO" id="GO:0008270">
    <property type="term" value="F:zinc ion binding"/>
    <property type="evidence" value="ECO:0007669"/>
    <property type="project" value="UniProtKB-KW"/>
</dbReference>
<feature type="compositionally biased region" description="Basic and acidic residues" evidence="9">
    <location>
        <begin position="7123"/>
        <end position="7136"/>
    </location>
</feature>
<feature type="compositionally biased region" description="Low complexity" evidence="9">
    <location>
        <begin position="7224"/>
        <end position="7241"/>
    </location>
</feature>
<evidence type="ECO:0000256" key="4">
    <source>
        <dbReference type="ARBA" id="ARBA00022737"/>
    </source>
</evidence>
<keyword evidence="4" id="KW-0677">Repeat</keyword>
<feature type="compositionally biased region" description="Polar residues" evidence="9">
    <location>
        <begin position="5270"/>
        <end position="5288"/>
    </location>
</feature>
<feature type="compositionally biased region" description="Basic and acidic residues" evidence="9">
    <location>
        <begin position="3018"/>
        <end position="3040"/>
    </location>
</feature>
<dbReference type="InterPro" id="IPR026254">
    <property type="entry name" value="RNF31-like"/>
</dbReference>
<feature type="compositionally biased region" description="Basic and acidic residues" evidence="9">
    <location>
        <begin position="948"/>
        <end position="960"/>
    </location>
</feature>
<dbReference type="InterPro" id="IPR001876">
    <property type="entry name" value="Znf_RanBP2"/>
</dbReference>
<gene>
    <name evidence="12" type="ORF">JTE90_012270</name>
</gene>
<dbReference type="CDD" id="cd20337">
    <property type="entry name" value="BRcat_RBR_HOIP"/>
    <property type="match status" value="1"/>
</dbReference>
<feature type="compositionally biased region" description="Low complexity" evidence="9">
    <location>
        <begin position="7169"/>
        <end position="7194"/>
    </location>
</feature>
<evidence type="ECO:0000256" key="5">
    <source>
        <dbReference type="ARBA" id="ARBA00022771"/>
    </source>
</evidence>
<feature type="region of interest" description="Disordered" evidence="9">
    <location>
        <begin position="399"/>
        <end position="419"/>
    </location>
</feature>
<feature type="region of interest" description="Disordered" evidence="9">
    <location>
        <begin position="6906"/>
        <end position="6943"/>
    </location>
</feature>
<feature type="region of interest" description="Disordered" evidence="9">
    <location>
        <begin position="290"/>
        <end position="374"/>
    </location>
</feature>
<feature type="region of interest" description="Disordered" evidence="9">
    <location>
        <begin position="6466"/>
        <end position="6566"/>
    </location>
</feature>
<dbReference type="PANTHER" id="PTHR16004">
    <property type="entry name" value="RING FINGER PROTEIN 31-RELATED"/>
    <property type="match status" value="1"/>
</dbReference>
<feature type="domain" description="RING-type" evidence="11">
    <location>
        <begin position="7309"/>
        <end position="7541"/>
    </location>
</feature>
<feature type="compositionally biased region" description="Basic and acidic residues" evidence="9">
    <location>
        <begin position="3845"/>
        <end position="3856"/>
    </location>
</feature>
<feature type="compositionally biased region" description="Basic and acidic residues" evidence="9">
    <location>
        <begin position="6611"/>
        <end position="6640"/>
    </location>
</feature>
<feature type="compositionally biased region" description="Low complexity" evidence="9">
    <location>
        <begin position="473"/>
        <end position="488"/>
    </location>
</feature>
<dbReference type="Gene3D" id="1.10.8.10">
    <property type="entry name" value="DNA helicase RuvA subunit, C-terminal domain"/>
    <property type="match status" value="1"/>
</dbReference>
<evidence type="ECO:0000313" key="12">
    <source>
        <dbReference type="EMBL" id="KAG8196446.1"/>
    </source>
</evidence>
<feature type="region of interest" description="Disordered" evidence="9">
    <location>
        <begin position="5266"/>
        <end position="5288"/>
    </location>
</feature>
<feature type="compositionally biased region" description="Basic and acidic residues" evidence="9">
    <location>
        <begin position="6503"/>
        <end position="6531"/>
    </location>
</feature>
<feature type="compositionally biased region" description="Acidic residues" evidence="9">
    <location>
        <begin position="1399"/>
        <end position="1409"/>
    </location>
</feature>
<keyword evidence="3" id="KW-0479">Metal-binding</keyword>
<feature type="compositionally biased region" description="Low complexity" evidence="9">
    <location>
        <begin position="1712"/>
        <end position="1725"/>
    </location>
</feature>
<feature type="region of interest" description="Disordered" evidence="9">
    <location>
        <begin position="1758"/>
        <end position="1799"/>
    </location>
</feature>
<feature type="region of interest" description="Disordered" evidence="9">
    <location>
        <begin position="3379"/>
        <end position="3398"/>
    </location>
</feature>
<keyword evidence="6" id="KW-0833">Ubl conjugation pathway</keyword>
<evidence type="ECO:0000256" key="3">
    <source>
        <dbReference type="ARBA" id="ARBA00022723"/>
    </source>
</evidence>
<dbReference type="GO" id="GO:1990450">
    <property type="term" value="F:linear polyubiquitin binding"/>
    <property type="evidence" value="ECO:0007669"/>
    <property type="project" value="TreeGrafter"/>
</dbReference>
<dbReference type="GO" id="GO:0061630">
    <property type="term" value="F:ubiquitin protein ligase activity"/>
    <property type="evidence" value="ECO:0007669"/>
    <property type="project" value="TreeGrafter"/>
</dbReference>
<feature type="region of interest" description="Disordered" evidence="9">
    <location>
        <begin position="1128"/>
        <end position="1154"/>
    </location>
</feature>
<feature type="compositionally biased region" description="Basic and acidic residues" evidence="9">
    <location>
        <begin position="6906"/>
        <end position="6920"/>
    </location>
</feature>
<dbReference type="Pfam" id="PF16678">
    <property type="entry name" value="UBA_HOIP"/>
    <property type="match status" value="1"/>
</dbReference>
<proteinExistence type="inferred from homology"/>
<dbReference type="PROSITE" id="PS51873">
    <property type="entry name" value="TRIAD"/>
    <property type="match status" value="1"/>
</dbReference>
<feature type="compositionally biased region" description="Polar residues" evidence="9">
    <location>
        <begin position="315"/>
        <end position="332"/>
    </location>
</feature>
<dbReference type="InterPro" id="IPR044066">
    <property type="entry name" value="TRIAD_supradom"/>
</dbReference>
<keyword evidence="7" id="KW-0862">Zinc</keyword>
<dbReference type="GO" id="GO:0071797">
    <property type="term" value="C:LUBAC complex"/>
    <property type="evidence" value="ECO:0007669"/>
    <property type="project" value="InterPro"/>
</dbReference>
<feature type="compositionally biased region" description="Basic and acidic residues" evidence="9">
    <location>
        <begin position="6539"/>
        <end position="6566"/>
    </location>
</feature>
<feature type="compositionally biased region" description="Basic and acidic residues" evidence="9">
    <location>
        <begin position="1297"/>
        <end position="1322"/>
    </location>
</feature>
<feature type="compositionally biased region" description="Polar residues" evidence="9">
    <location>
        <begin position="7011"/>
        <end position="7029"/>
    </location>
</feature>
<comment type="similarity">
    <text evidence="1">Belongs to the RBR family.</text>
</comment>
<feature type="compositionally biased region" description="Polar residues" evidence="9">
    <location>
        <begin position="94"/>
        <end position="108"/>
    </location>
</feature>
<dbReference type="Gene3D" id="3.30.40.10">
    <property type="entry name" value="Zinc/RING finger domain, C3HC4 (zinc finger)"/>
    <property type="match status" value="1"/>
</dbReference>
<feature type="compositionally biased region" description="Basic and acidic residues" evidence="9">
    <location>
        <begin position="350"/>
        <end position="364"/>
    </location>
</feature>
<feature type="region of interest" description="Disordered" evidence="9">
    <location>
        <begin position="1261"/>
        <end position="1427"/>
    </location>
</feature>
<feature type="compositionally biased region" description="Polar residues" evidence="9">
    <location>
        <begin position="2030"/>
        <end position="2047"/>
    </location>
</feature>
<name>A0AAV6VJX3_9ARAC</name>
<feature type="region of interest" description="Disordered" evidence="9">
    <location>
        <begin position="870"/>
        <end position="964"/>
    </location>
</feature>
<evidence type="ECO:0000256" key="8">
    <source>
        <dbReference type="PROSITE-ProRule" id="PRU00175"/>
    </source>
</evidence>
<feature type="region of interest" description="Disordered" evidence="9">
    <location>
        <begin position="6955"/>
        <end position="7242"/>
    </location>
</feature>
<dbReference type="InterPro" id="IPR013083">
    <property type="entry name" value="Znf_RING/FYVE/PHD"/>
</dbReference>
<keyword evidence="2" id="KW-0808">Transferase</keyword>
<comment type="caution">
    <text evidence="12">The sequence shown here is derived from an EMBL/GenBank/DDBJ whole genome shotgun (WGS) entry which is preliminary data.</text>
</comment>
<sequence>MYHRHPKRKLHLRKAVDSIWNSSKSLRLRRRTELPGDPSKIPIPPPRSKKRERHTIGGGRLFLKQSHELGSFGHSKMFDLRTIAPPPKDIFAGQKTSPNKEGTYENETSMDTTATGNVAAGNDIYENENIPMNTRENVENSNSMGQVPWNMPRTNIASPIQVSIPSNSPDMIANGQSFGYPMKPQSRSIADLTGPPPVAPHPFHLPHYPYMHPHMHPQYSHSAAHLNCAQCMSSSWSNLMSPHPSPYFHPMPWGSLARGVNGKHGSVPAFPDPNFHFSYPAGAFYPNGAPMMDPNFLPQQAPESQKVKRSRSGSRHTQSPENPENMEVTTDSAPEVKVEENQPSNQSAPRDVKRKTEIDDEPPKIPDPPSRPWSCLHCTYVNPPGIHICEVCCKTSYGNTNRSESQNEGRSLDSRNSDSPMELVNLDALSQSPDFIKHRVQKDEDSIGADSLETEEIPDIKSPSPFPKTPEPTTMLTTETQTSTTTKTTDVQTQNLVFQSIDTSTDSIFPRQEISVQTETETTAKNCSVATDPMISSQSMESLMSGFSAPPYQNRRAGWGRGACFSTQSLYDRPRSKSPIPRSLSEAQSFVRDSSLPPEEAMRSWSQAWLGSDPMYFKSHGKEDYFDGTWGSMDKLNRRVKSKQGEKFEVNSRPKLHRSLDDLKAEKTQDIVHSRELQFLQTVKEAERCGFSLEDLHVAYLHCGKENPVFWLEDNWSFMIKNVIALAAKYGEDNEENDVGVITASEAKQALHIHRGDIWDAVTECIENRQRKILELTVRGNFTQKQISDALKNNEGNVELAYADLLRASTRRHKFILSPGLSEDSEYNPVEESTTDHSVSVKAGKLDIPTDSKADKKKSDFLTKLSAIRQAQSERRKAREEKEMIRDTTTAPETGIESPLSEVVDAKNLEEETSHQDPVSEEAVEDIEKEIADAEVDFDAPSMITKASSDKEDGEDHIQEDYDTNWVESQGEWIEEYEEEWNEEADTQWVSLQKKYQSMEKEFEDEAKQMAALWEKEELDDDVFEEEPKEVPDLEVGANISDAERAKLDQDEKFQQWVKVNLEQKSLSETEEIEPNIEPLKLNLSKEPSLSRSVEFDDRLMAESPLQHYPTKFDLSLKTDPDWIELENEEKDERDVEVGTNVEKESKGVENSDEEWEKIDMEIDMLNEEEIEAMTSVPIVDSDQRLLSKASVEQKQIKTHSVERNVVGVQDSFEGHSLSIITSAPDATELIADKPTEVAKPKPPVRRKSKLNTAAIEEVLKSRQTPGELSPDVPPALPLKRKDKSPENTLKDIYAVPDKHKPRVEEKRQGETVPLKKEKFEAPEVQAPIKPPRVNLSPSMDAEAEIGEKKSLNSGFSKDASPVTSLSNESDCFADSESDPEIKIIRQKYMHRKPSKYENEEDDFFDDIESPSKLEESGSPSDLRKEVELQSSKKAIEFDPELPIPIGTRGNRVVEVDEVESPKAFREGTARPLQLFKVTKQSSTEMTPEPNNAEQTKDIDAMVSGIVKAYHEHSSEIPSVSSIANESLPLESKMTDNQMEFYANEPQLSYQGVVDPNYYNTSAFEQPGNLQTIQESAGVSYAPEDHLPSDSVFPIEPIPEESLPISYDEQPKNEEEELAFAEMKSASAAADYFFGRYDEVTVAKPKKRATIAKGPKVSTPAAPKVMSTSEIVVPPVVQPTVMEKSASPAMTSSSTSIAPEAVPPTTVPPEAIPKVAPQKAPRSPKAAPPADPEKEPEYLPFADDYFFGSYNEVVVPKKGKKKVPPKPIPKVPEKAKVEEVVPDPEPKAVSPGISLANSSPTTVSSVLQHAESTTSLYFDTSSLMEDTFYLAEMSEQPADNVSLSSSDKKGKSVHFVDPQPAVVPPPRKNRPKPVDSNRSSVSSFTSATEEFMYEQYGKSSPISVVDKKKLQSSSEDFKLNQEYDPSNFSCDSFLQPSDQPECDISSEISVFTSNEPSNTIISPITGYFGQNIKHELSEEFLSRELSDNDNVDNFLNGQTSLASVSTFASDNVTRDLNLEEYFPENEKTSEISQNSKLFKEGSSSASNKIPEDFKSNKTELVDQNSIVEGSIIQSSSLNSSALEISDAPKETINADNEINKAELKTFENASVSSYTAQQTQTDSRKVEDGKADIEVTSHSINENVIGTIEKAIPEGQSPASDILISDSYTVKLESGSVNNRILDKEAEEEMDQDPYSVHMDDDFEDGLLLVEEAENLINEFCDIYPPGLFDLASPNEFQNLNTKNNKQESIYDSEQEWKLNEERYNSLNANFIENKLYKSKGNQEIDDDKELIIDTKSSVEGLEVRDMFLDASTSDSAGLNDIDELARISDIGELVGISNIGELTASNISELTASNISELNTSNFGELAETSNIGKLAQTNKSGKQAEISNVGELAETSCIDEQTKASSIAKDVLTVSSKSDIYFENVPTLESDSVGENFKISETTSESMPTNIVQPLSVLCQEAASTMDFESTCSKSISLEDFEGVTDEEALEYSKSELLDASFDVSDESLATSTRSSISTQIPVPSDVKLQDLVDELDYEIESKTPVQPSGEEHTETFSLSTDDVVQAGSDSASVPSDLKIQDLVDELDYEIESKTPVQTSVEEDIRTLNMSLSTDDLKQADSDLVTVSSDDKIEDIVEKLDDEIERKTPVETSVEHTGTLNINTDDLDQADSNLVTDKTAFALSGLSETDDDTHCPSLVEKDGVIQNQDGENIVVVPDSTTPTSLRTDSDPNVKADNLSTHHSMSQAFTTDLETMDSVTVVLSSQPIEDNKPSLMEIEDFNNEHGVMSAGSSSVYPNQAEGIEDQIDIQQTVLLAETSFETTASQSSIILPDSSQLSEKEIKDGDISYLKYVLTEGETDQVPDEENIEDSCESVMSHFYDEWIQDVKASEKSSILLQDVRSKYAAYYNYAESSNSDSASENEEFAQTDTTALSNLESHNIESCIKETHYNYAEHSISGIASENEEFVPTDIITQTTLESQKIESPIKETKALVVGDEFKSTSEQFKNQNIFTSDSAIKKTHEEQSSNLPRADKPEDQHKVITQEQTIEISREFSDIISKELDVLESNEQIIKSVGVKEKIFTTTKSCQTDDSFEEDLFFDSFDDPLMDPTLYLPVDKKINIEPVTVEIGIQCHIITSDALIDSDKIVQKSEIKTYKSEEIQVGQGTVSIYDNPIELNVTEPKKVALPDIITLTKEDSSFEISEDSDSDIFLEPQSSHDELKSKNFLCAEIDSGFSSGSDCGYRTDKQVTDTEDLALTSLTTTKAILRYANMPEEEVKMSELPIMHETELTSKVTDVAKEAKMHELPEESIKVAEMQVSKSNEQINESTKKLSSSLVSQNITTKDNIGDAKVSESKSKEVVKGETHKLSKELLTATKTSISQSNEQTDATTKNSSSVSTLQSVATKEDSKASDSGTCKFILETQTHEFYEEESLKSAEMSISTSNNQINEAARETTEASTLQNVTIKEDVEFSDSDAFDVSEEGDIFERAVTPVSIEKVPSIEDLDFIELKTDITEQVVDPESIVRSECCSTPTVEYFYGPLPGAVMSSIPSEDNDYFVEALDLLDASASQHTKHHVDNVFSSLSKDNSISKSDINDSEDLSESLSSFHEFDDDSLTESASEYFLPSDNEDKATSKNIHELKVLSTPETSCVPSNQSFDKQVVSEIKSEVGKSFSELSSSTLCVRVPKEEIEKKSSDATESLSVEPDSLNEIDKTCDASEFEDSLYMESTSEYSLPADNLSKLSEKVTLSTTKDDMSLIPQEEFKKELSKTTRSLKVCTSLSEVQIEKYNLEPLVPIVNDETHNQEQVKALPEISSADVQVVTSQYTCIATQATDSEETQPDSSKIDIQKPSEIEPKPINDEKIELPVETTLSTSAADKSLYLESMQENFSSEIVLTNSEKVKSSLCSSNIPDKSFVENADKIIAQEEIHDKLSVDNKTDPGLTKEIPSEDINEELKITSYKSDLPPVPSDIVRYLYYGDDITFEEDLSTHDNTSFNSAQNTGPNSFQSLDSELKISKKETEDVIKNTLPLGPSEDKFPEMISQDIQISSDEQSAEYQYIQTVSSDPDGFKSACSDLESSDQWHELDASSSLPVHKAVAESILKSESSTETNSLTKEDSESPCIPELILDREAKEIFPVAKLDSDEVTDISSHFTMTEDDSDKFSDIESDSSLQDFETDFGFLNDFQSKKGVAVLESVKEEADQTACSKDNDELLPFKTNEQSTDENARQGEVVLDLDSNENIELPIQVCALGEELNNEIMPEDFPSPVKDFNGNVTENPVASELETAEIMPPTTEKVSSEPEQEFNIPASKEVKNIPLDSQIPSTSSVTETFEDEFCDVSQTTESCYTSPLVEPDNWLDAGSESILETEHSDFVMPNEDVNCVSAPENNVPVASTIHSEIVSQEMTSNVDFQKDIFIQKDSNKENGSSSLNIENVIENACCSSSEITSNSESSVIKYIKRNEALEEINPLNSEVQSSIKPEQEISIPDLNQVESTSSSEYHGLSISNTENTLEDEFCDISETTESCYTSPLVEPDNWLDAGSESILETEHSDFILPNEDVKSVSTPENNIPIAITILSEKDSQEMTSNVDFQQDVCIQKDANKGNGSAISNIENPIENACCSKSEIASNSESSVINDIKRNEAQEEINPLSSDVQSSIKPEQEISIPDLNKLENISSSEYHSLSTSSTTETLEDEFCDISETTESCYTSPLVEPDNWLDAGSESILETNCSDFVMLNEAVDNVLTPTPKNITIDSSVITNEEFSQKNLNVEFQQDIVKEKDTKKESYFSTSNIENVGGHASCSISQIASNTEDIVPTDIKSNGAPQEINAIQVLNMQESKEPFAEDSFSLRDIGIREMEIVDDKKSIFESEDKSKNEVFISDALGQAVIPEGESRKPDETKETKIEGLPKDSEVLPSVVSEVIETECVLNFGNKEGISVPFQSNVGHEVQKESVAQSEPEFSTESVGTSQDFISSDAVDNSSVWKGERNIDLDEQENTFSFAKYGYLIKDGKLPDSCDSICEATPVSPLNVDSLKCVKTNTISESNVVSGVDKPETFLEIELLEESEQNIITMGQISSVLYPTTDDKQHSKGKEYSYLVEPDNSQEDSFVHIQPQDISTTNANILKEQTPHIQEVIENLHGTSAFIISPDEVQPNENSLEVMPLVSKEISSFRDQNGNVETARKESLTKDEVTDASFCTLSGDSDSWHEEDSEALVEDFLTDKANENIVDDVIRHQVVEEEKYDERERIENIVGSDSLDTISPCPLDSLNSNIQKEPSSTSDPVSYSETESVYFHSACDNFDNASVITSDEDFTDVASHFTLTEGSEAFSDAETDASTVFDDCEDYSFSDVREETPTRDNGGYTFRDEDFYSFKGHLVDEATKDYQTESLSEIKVHDETPVREETISESIVEVLESAIKQPKSEDQLPKATEEYRTESLPEFKVSGETPVSEETISECKVEVLESLINQQQSENQLPEDTPSKKCEPVLEKDIAKESFTTIDDSSKELNQETNVSCIENINDSEQIALCSVALQEKIALDKLEKTINEPILILQDTKTNNLKVDTEIAIKKGTVEEFSDIGNEASEQSSHSAFQTISKDDESQIFSEIESEIYGEFDESLSKADDNEQSEADFIPFAEESGKATVKRNKSAKKVLDVDIDKTANVKNNFNDLNKDIDRAESCESTFKTQEEYVSTKDGKRTLSISIADIVEASDLHHKTDETTETLLLEHFADIKSLSEPLATAETFTIFEPDIAVLKIHEDLGDVSLHLEMTEDSDYWLEAETEYSISEFEDEAVSLSVKDPFEMDVNNLSDHHIYASSSQYSDATAAGISTAFYSDTEYSDQMSDTCADISLQGGTTESSDKWSDIEGDAAIDEALYGLAHSTELNKEGIDAAHSFSLEGPQETKRDLDTKINSDQPPELPIVETLKKEESVIEKKDSSDIKNLPIASEKSSDSVSENYTQPLSDPFAGNISASGVSEEDFTSVTPLDVTADELDKWSDISDDLSPEELQYDSLKLTLKKNLTSSIVTALDTSSEFTSVKPPKKVVPDNEKDDQVGANMELPITIDQNLEIVSKIEDRSVPQIPEGGSIDKILKMDEQNTESTISANGNVVTENIIYEEITLDTIEEDAETESPVVIGKEEAKKTETDEAEAAEEEVEPLSTSPAYENEDYENYDDNFEDYEYQEGEEYDINENEMEFEEGDYPDESVPYIENEDELVYPLQTEDWIEESFDLKEYGVEYGMSGSETDVHGYGIHDEYEDMQRAIDFNLSNFDDAIDENLTTESFKTLSNTTPTQSKLTEHESWSTADADSICDDLPEHDDVLSKIDELLAEDFDYFKDDVSPDLQRNENVTISPIEDSFRTKDAEIGDFMVIRSQSTEESLKPLVETVESNIDQKTITVEKVIGNKTKSEIKDQTPASLEVASDIVHNVDSSSSKITHEHPESLKMKESYQLESKDILTNQTEAKISSEESKAKTSSDESKSVEISDNLKSKISSEQSKAKILSEESKAKISSDESKTVEVSDNLKTKLSSVDSKAKISSKESKAKKSSDDSKSEVSSDELKTVVVSDDLKSKISCVDSKAKISSEESKTVEVSDNLKTKLSSVDSKAKISSEVSKAKKSSDDSKSKVSSDELKTVEVSDSLKTKVLSDELESKVSSDESTTYVISEDSKRFTAEKPSEEVSRNILDVDTFKTANKSDTLTEEKVNETASIKSSTESPEQSKSITVKESTQIMSDVTSAVDSNFELITEKTTESEKLSTSGMENDLSSSTLFKEVAPESKTDSSAIVKTVDSDTAHEMKQPLKKKENSKSDIIETNIAESAKVISSTSIDNQAMDEKVKENEISFESKKQPLKVEKVLKEEDASKVNLNTQDKVENASVAFIDKAIVKKEYESTVFPKKEAVSTKMEKEVKKEESTELFLKTTERKNENTSATSVDKPIVKKESKEIVSDIPLNNKEEIGKPIASKTDSSTAQTDVVVQRRRSRISSSQSVEEFATSKPESKELTIEQTPSKTVEFPSSEQTDTFVRRRRSRIASSQADEEELPAKTAEHFSEPDQTDTVPRRRRSRITSQDAEEESTTTKPDIPLKRRRNSTLKEASKAPISSPDDQPINSNTSSSDRPDENISKPDIPEKRKRKPKSEPELQKQTSEAPSLPPKTIRRDSSTDSISSSVFLSSSSESLSCYESASMKESSKSETVLKPDVPDRKIPVKPKRRESSDDTSSSSINRSSSSRCSYDLPPKESMDLCRKRTSIDERMVKLQVAGKCQTKEAAFIAAKLIEMQFEEEDSLLASRQCTSIYHAVKFLTQLCDLCQCRFPINSMASMIHCAHRACKECLKAHFTNQIYDRSIFTLLCPICQKPDITDQNIQEYFNHLEMMFRNILDSHVYDLFQKKLRDEVLTKDPNFHWCSQCSSGFIASPRLKKLYCPDCSAITCALCHQTWELEHEGVHCERFQQWKDMHTPEPPPAGLVKLLTDRGITCPSCDLNFSQASAGCMMYKCSHCSFEFCGFCSKPYKRGKDCGNKQCESRGNHAHHPFSCLFFLRDKDVSELQMLLDEESVKYLTIPPKDQIVKSRCQVREQKHIHGSLAEDRCGRDIVPYCAGLCKTHYYEYLAELLRQNKINPLSLMTTRELEFMLRKSRCPVPEKVKGESNEEFYERLTETVTLTLS</sequence>
<dbReference type="PANTHER" id="PTHR16004:SF2">
    <property type="entry name" value="E3 UBIQUITIN-PROTEIN LIGASE LUBEL"/>
    <property type="match status" value="1"/>
</dbReference>
<evidence type="ECO:0000259" key="11">
    <source>
        <dbReference type="PROSITE" id="PS51873"/>
    </source>
</evidence>
<dbReference type="Pfam" id="PF18091">
    <property type="entry name" value="E3_UbLigase_RBR"/>
    <property type="match status" value="1"/>
</dbReference>
<feature type="compositionally biased region" description="Polar residues" evidence="9">
    <location>
        <begin position="6712"/>
        <end position="6733"/>
    </location>
</feature>
<feature type="region of interest" description="Disordered" evidence="9">
    <location>
        <begin position="6756"/>
        <end position="6790"/>
    </location>
</feature>
<dbReference type="GO" id="GO:0070530">
    <property type="term" value="F:K63-linked polyubiquitin modification-dependent protein binding"/>
    <property type="evidence" value="ECO:0007669"/>
    <property type="project" value="TreeGrafter"/>
</dbReference>
<evidence type="ECO:0000256" key="9">
    <source>
        <dbReference type="SAM" id="MobiDB-lite"/>
    </source>
</evidence>
<dbReference type="InterPro" id="IPR001841">
    <property type="entry name" value="Znf_RING"/>
</dbReference>
<dbReference type="Pfam" id="PF01485">
    <property type="entry name" value="IBR"/>
    <property type="match status" value="1"/>
</dbReference>
<dbReference type="Proteomes" id="UP000827092">
    <property type="component" value="Unassembled WGS sequence"/>
</dbReference>
<dbReference type="InterPro" id="IPR032065">
    <property type="entry name" value="RNF31-UBA"/>
</dbReference>
<feature type="compositionally biased region" description="Basic and acidic residues" evidence="9">
    <location>
        <begin position="1410"/>
        <end position="1427"/>
    </location>
</feature>
<feature type="compositionally biased region" description="Acidic residues" evidence="9">
    <location>
        <begin position="919"/>
        <end position="938"/>
    </location>
</feature>
<evidence type="ECO:0000313" key="13">
    <source>
        <dbReference type="Proteomes" id="UP000827092"/>
    </source>
</evidence>
<feature type="compositionally biased region" description="Basic and acidic residues" evidence="9">
    <location>
        <begin position="7048"/>
        <end position="7058"/>
    </location>
</feature>
<feature type="region of interest" description="Disordered" evidence="9">
    <location>
        <begin position="30"/>
        <end position="54"/>
    </location>
</feature>
<feature type="region of interest" description="Disordered" evidence="9">
    <location>
        <begin position="2025"/>
        <end position="2051"/>
    </location>
</feature>
<feature type="compositionally biased region" description="Basic residues" evidence="9">
    <location>
        <begin position="1385"/>
        <end position="1394"/>
    </location>
</feature>
<feature type="region of interest" description="Disordered" evidence="9">
    <location>
        <begin position="571"/>
        <end position="592"/>
    </location>
</feature>
<feature type="compositionally biased region" description="Low complexity" evidence="9">
    <location>
        <begin position="1685"/>
        <end position="1700"/>
    </location>
</feature>
<feature type="domain" description="RING-type" evidence="10">
    <location>
        <begin position="7313"/>
        <end position="7362"/>
    </location>
</feature>
<protein>
    <recommendedName>
        <fullName evidence="14">RBR-type E3 ubiquitin transferase</fullName>
    </recommendedName>
</protein>
<feature type="region of interest" description="Disordered" evidence="9">
    <location>
        <begin position="441"/>
        <end position="488"/>
    </location>
</feature>
<feature type="region of interest" description="Disordered" evidence="9">
    <location>
        <begin position="6145"/>
        <end position="6175"/>
    </location>
</feature>
<dbReference type="PROSITE" id="PS50089">
    <property type="entry name" value="ZF_RING_2"/>
    <property type="match status" value="1"/>
</dbReference>
<dbReference type="GO" id="GO:0097039">
    <property type="term" value="P:protein linear polyubiquitination"/>
    <property type="evidence" value="ECO:0007669"/>
    <property type="project" value="TreeGrafter"/>
</dbReference>
<keyword evidence="13" id="KW-1185">Reference proteome</keyword>
<dbReference type="InterPro" id="IPR041031">
    <property type="entry name" value="RNF31_C"/>
</dbReference>
<feature type="compositionally biased region" description="Polar residues" evidence="9">
    <location>
        <begin position="6766"/>
        <end position="6776"/>
    </location>
</feature>
<evidence type="ECO:0008006" key="14">
    <source>
        <dbReference type="Google" id="ProtNLM"/>
    </source>
</evidence>
<feature type="compositionally biased region" description="Basic and acidic residues" evidence="9">
    <location>
        <begin position="6584"/>
        <end position="6603"/>
    </location>
</feature>
<feature type="region of interest" description="Disordered" evidence="9">
    <location>
        <begin position="3834"/>
        <end position="3856"/>
    </location>
</feature>
<feature type="compositionally biased region" description="Acidic residues" evidence="9">
    <location>
        <begin position="6152"/>
        <end position="6162"/>
    </location>
</feature>
<feature type="region of interest" description="Disordered" evidence="9">
    <location>
        <begin position="2719"/>
        <end position="2739"/>
    </location>
</feature>
<feature type="region of interest" description="Disordered" evidence="9">
    <location>
        <begin position="88"/>
        <end position="108"/>
    </location>
</feature>
<feature type="region of interest" description="Disordered" evidence="9">
    <location>
        <begin position="1835"/>
        <end position="1881"/>
    </location>
</feature>
<feature type="compositionally biased region" description="Polar residues" evidence="9">
    <location>
        <begin position="1352"/>
        <end position="1370"/>
    </location>
</feature>
<dbReference type="SMART" id="SM00647">
    <property type="entry name" value="IBR"/>
    <property type="match status" value="1"/>
</dbReference>
<dbReference type="GO" id="GO:0036435">
    <property type="term" value="F:K48-linked polyubiquitin modification-dependent protein binding"/>
    <property type="evidence" value="ECO:0007669"/>
    <property type="project" value="TreeGrafter"/>
</dbReference>